<dbReference type="AlphaFoldDB" id="A0A5S9MCV7"/>
<protein>
    <submittedName>
        <fullName evidence="1">Uncharacterized protein</fullName>
    </submittedName>
</protein>
<name>A0A5S9MCV7_BACIA</name>
<accession>A0A5S9MCV7</accession>
<proteinExistence type="predicted"/>
<dbReference type="EMBL" id="AP021906">
    <property type="protein sequence ID" value="BBP89974.1"/>
    <property type="molecule type" value="Genomic_DNA"/>
</dbReference>
<dbReference type="GO" id="GO:0016491">
    <property type="term" value="F:oxidoreductase activity"/>
    <property type="evidence" value="ECO:0007669"/>
    <property type="project" value="InterPro"/>
</dbReference>
<sequence length="72" mass="8165">MEKIGAAEQEDMLIPQLYGGRLDLDFLKIITSLLENRLIEQAELTKHKRIRLIGVSKQAAQIVKKSLANYAQ</sequence>
<dbReference type="InterPro" id="IPR036136">
    <property type="entry name" value="Nit/Sulf_reduc_fer-like_dom_sf"/>
</dbReference>
<dbReference type="SUPFAM" id="SSF55124">
    <property type="entry name" value="Nitrite/Sulfite reductase N-terminal domain-like"/>
    <property type="match status" value="1"/>
</dbReference>
<organism evidence="1 2">
    <name type="scientific">Bacillus safensis</name>
    <dbReference type="NCBI Taxonomy" id="561879"/>
    <lineage>
        <taxon>Bacteria</taxon>
        <taxon>Bacillati</taxon>
        <taxon>Bacillota</taxon>
        <taxon>Bacilli</taxon>
        <taxon>Bacillales</taxon>
        <taxon>Bacillaceae</taxon>
        <taxon>Bacillus</taxon>
    </lineage>
</organism>
<evidence type="ECO:0000313" key="1">
    <source>
        <dbReference type="EMBL" id="BBP89974.1"/>
    </source>
</evidence>
<evidence type="ECO:0000313" key="2">
    <source>
        <dbReference type="Proteomes" id="UP000464658"/>
    </source>
</evidence>
<gene>
    <name evidence="1" type="ORF">BsIDN1_35920</name>
</gene>
<dbReference type="Proteomes" id="UP000464658">
    <property type="component" value="Chromosome"/>
</dbReference>
<reference evidence="1 2" key="1">
    <citation type="submission" date="2019-12" db="EMBL/GenBank/DDBJ databases">
        <title>Full genome sequence of a Bacillus safensis strain isolated from commercially available natto in Indonesia.</title>
        <authorList>
            <person name="Yoshida M."/>
            <person name="Uomi M."/>
            <person name="Waturangi D."/>
            <person name="Ekaputri J.J."/>
            <person name="Setiamarga D.H.E."/>
        </authorList>
    </citation>
    <scope>NUCLEOTIDE SEQUENCE [LARGE SCALE GENOMIC DNA]</scope>
    <source>
        <strain evidence="1 2">IDN1</strain>
    </source>
</reference>